<dbReference type="EMBL" id="BMHT01000003">
    <property type="protein sequence ID" value="GGF10232.1"/>
    <property type="molecule type" value="Genomic_DNA"/>
</dbReference>
<comment type="caution">
    <text evidence="1">The sequence shown here is derived from an EMBL/GenBank/DDBJ whole genome shotgun (WGS) entry which is preliminary data.</text>
</comment>
<dbReference type="RefSeq" id="WP_188813964.1">
    <property type="nucleotide sequence ID" value="NZ_BMHT01000003.1"/>
</dbReference>
<protein>
    <submittedName>
        <fullName evidence="1">Uncharacterized protein</fullName>
    </submittedName>
</protein>
<dbReference type="Proteomes" id="UP000632273">
    <property type="component" value="Unassembled WGS sequence"/>
</dbReference>
<name>A0ABQ1U848_9BACT</name>
<keyword evidence="2" id="KW-1185">Reference proteome</keyword>
<reference evidence="2" key="1">
    <citation type="journal article" date="2019" name="Int. J. Syst. Evol. Microbiol.">
        <title>The Global Catalogue of Microorganisms (GCM) 10K type strain sequencing project: providing services to taxonomists for standard genome sequencing and annotation.</title>
        <authorList>
            <consortium name="The Broad Institute Genomics Platform"/>
            <consortium name="The Broad Institute Genome Sequencing Center for Infectious Disease"/>
            <person name="Wu L."/>
            <person name="Ma J."/>
        </authorList>
    </citation>
    <scope>NUCLEOTIDE SEQUENCE [LARGE SCALE GENOMIC DNA]</scope>
    <source>
        <strain evidence="2">CGMCC 1.15197</strain>
    </source>
</reference>
<gene>
    <name evidence="1" type="ORF">GCM10011383_21770</name>
</gene>
<evidence type="ECO:0000313" key="2">
    <source>
        <dbReference type="Proteomes" id="UP000632273"/>
    </source>
</evidence>
<proteinExistence type="predicted"/>
<organism evidence="1 2">
    <name type="scientific">Hymenobacter cavernae</name>
    <dbReference type="NCBI Taxonomy" id="2044852"/>
    <lineage>
        <taxon>Bacteria</taxon>
        <taxon>Pseudomonadati</taxon>
        <taxon>Bacteroidota</taxon>
        <taxon>Cytophagia</taxon>
        <taxon>Cytophagales</taxon>
        <taxon>Hymenobacteraceae</taxon>
        <taxon>Hymenobacter</taxon>
    </lineage>
</organism>
<accession>A0ABQ1U848</accession>
<evidence type="ECO:0000313" key="1">
    <source>
        <dbReference type="EMBL" id="GGF10232.1"/>
    </source>
</evidence>
<sequence length="94" mass="10502">MHTYTITDFEGEFDIRISLLGARYKATYYGPHEDKLSHIRPASDYSSLITNIHRAVAACQGIPKTPPCRTINMADWVRSTSRAEAWSTPTTANG</sequence>